<reference evidence="7" key="1">
    <citation type="submission" date="2022-01" db="EMBL/GenBank/DDBJ databases">
        <authorList>
            <person name="King R."/>
        </authorList>
    </citation>
    <scope>NUCLEOTIDE SEQUENCE</scope>
</reference>
<protein>
    <submittedName>
        <fullName evidence="7">Uncharacterized protein</fullName>
    </submittedName>
</protein>
<dbReference type="EMBL" id="OU900095">
    <property type="protein sequence ID" value="CAG9858654.1"/>
    <property type="molecule type" value="Genomic_DNA"/>
</dbReference>
<keyword evidence="2 6" id="KW-0812">Transmembrane</keyword>
<dbReference type="PANTHER" id="PTHR16296">
    <property type="entry name" value="UNCHARACTERIZED HYPOTHALAMUS PROTEIN HT007"/>
    <property type="match status" value="1"/>
</dbReference>
<dbReference type="PANTHER" id="PTHR16296:SF2">
    <property type="entry name" value="TRANSMEMBRANE PROTEIN 126A"/>
    <property type="match status" value="1"/>
</dbReference>
<organism evidence="7 8">
    <name type="scientific">Phyllotreta striolata</name>
    <name type="common">Striped flea beetle</name>
    <name type="synonym">Crioceris striolata</name>
    <dbReference type="NCBI Taxonomy" id="444603"/>
    <lineage>
        <taxon>Eukaryota</taxon>
        <taxon>Metazoa</taxon>
        <taxon>Ecdysozoa</taxon>
        <taxon>Arthropoda</taxon>
        <taxon>Hexapoda</taxon>
        <taxon>Insecta</taxon>
        <taxon>Pterygota</taxon>
        <taxon>Neoptera</taxon>
        <taxon>Endopterygota</taxon>
        <taxon>Coleoptera</taxon>
        <taxon>Polyphaga</taxon>
        <taxon>Cucujiformia</taxon>
        <taxon>Chrysomeloidea</taxon>
        <taxon>Chrysomelidae</taxon>
        <taxon>Galerucinae</taxon>
        <taxon>Alticini</taxon>
        <taxon>Phyllotreta</taxon>
    </lineage>
</organism>
<accession>A0A9N9XMQ7</accession>
<sequence length="217" mass="24420">MSLEKGRFKEIPKDAVILTKPQAITYQYKILNNWPHFSDVWGFKYSRYLLAMSTTFSSMYINNYFRTKFRLLNYGRLSSYLPICVVPAAMSVLVHTDFVTSELVVGGNDTCPVCLQTRAAALQTAVGFLIPFALAPTMGLSLVHRFHTIDMPYISKEPKKVFKIIGGHFARIKNASFGFFLGHALLASIVTLLESNSVHKVNMSLIESIEQVQSAKR</sequence>
<evidence type="ECO:0000256" key="5">
    <source>
        <dbReference type="ARBA" id="ARBA00023136"/>
    </source>
</evidence>
<evidence type="ECO:0000256" key="6">
    <source>
        <dbReference type="SAM" id="Phobius"/>
    </source>
</evidence>
<gene>
    <name evidence="7" type="ORF">PHYEVI_LOCUS5043</name>
</gene>
<feature type="transmembrane region" description="Helical" evidence="6">
    <location>
        <begin position="77"/>
        <end position="100"/>
    </location>
</feature>
<dbReference type="AlphaFoldDB" id="A0A9N9XMQ7"/>
<evidence type="ECO:0000313" key="7">
    <source>
        <dbReference type="EMBL" id="CAG9858654.1"/>
    </source>
</evidence>
<evidence type="ECO:0000256" key="4">
    <source>
        <dbReference type="ARBA" id="ARBA00023128"/>
    </source>
</evidence>
<comment type="subcellular location">
    <subcellularLocation>
        <location evidence="1">Mitochondrion membrane</location>
        <topology evidence="1">Multi-pass membrane protein</topology>
    </subcellularLocation>
</comment>
<dbReference type="GO" id="GO:0032981">
    <property type="term" value="P:mitochondrial respiratory chain complex I assembly"/>
    <property type="evidence" value="ECO:0007669"/>
    <property type="project" value="TreeGrafter"/>
</dbReference>
<name>A0A9N9XMQ7_PHYSR</name>
<keyword evidence="8" id="KW-1185">Reference proteome</keyword>
<evidence type="ECO:0000256" key="1">
    <source>
        <dbReference type="ARBA" id="ARBA00004225"/>
    </source>
</evidence>
<evidence type="ECO:0000256" key="2">
    <source>
        <dbReference type="ARBA" id="ARBA00022692"/>
    </source>
</evidence>
<evidence type="ECO:0000256" key="3">
    <source>
        <dbReference type="ARBA" id="ARBA00022989"/>
    </source>
</evidence>
<dbReference type="InterPro" id="IPR009801">
    <property type="entry name" value="TMEM126"/>
</dbReference>
<keyword evidence="3 6" id="KW-1133">Transmembrane helix</keyword>
<dbReference type="Proteomes" id="UP001153712">
    <property type="component" value="Chromosome 2"/>
</dbReference>
<keyword evidence="4" id="KW-0496">Mitochondrion</keyword>
<proteinExistence type="predicted"/>
<keyword evidence="5 6" id="KW-0472">Membrane</keyword>
<dbReference type="GO" id="GO:0031966">
    <property type="term" value="C:mitochondrial membrane"/>
    <property type="evidence" value="ECO:0007669"/>
    <property type="project" value="UniProtKB-SubCell"/>
</dbReference>
<dbReference type="Pfam" id="PF07114">
    <property type="entry name" value="TMEM126"/>
    <property type="match status" value="1"/>
</dbReference>
<feature type="transmembrane region" description="Helical" evidence="6">
    <location>
        <begin position="120"/>
        <end position="143"/>
    </location>
</feature>
<dbReference type="OrthoDB" id="6234762at2759"/>
<evidence type="ECO:0000313" key="8">
    <source>
        <dbReference type="Proteomes" id="UP001153712"/>
    </source>
</evidence>